<evidence type="ECO:0000256" key="2">
    <source>
        <dbReference type="ARBA" id="ARBA00011245"/>
    </source>
</evidence>
<evidence type="ECO:0000256" key="9">
    <source>
        <dbReference type="ARBA" id="ARBA00032824"/>
    </source>
</evidence>
<keyword evidence="4" id="KW-0575">Peroxidase</keyword>
<keyword evidence="8" id="KW-0676">Redox-active center</keyword>
<dbReference type="PANTHER" id="PTHR42801:SF4">
    <property type="entry name" value="AHPC_TSA FAMILY PROTEIN"/>
    <property type="match status" value="1"/>
</dbReference>
<comment type="similarity">
    <text evidence="10">Belongs to the peroxiredoxin family. BCP/PrxQ subfamily.</text>
</comment>
<keyword evidence="6" id="KW-0560">Oxidoreductase</keyword>
<comment type="catalytic activity">
    <reaction evidence="12">
        <text>a hydroperoxide + [thioredoxin]-dithiol = an alcohol + [thioredoxin]-disulfide + H2O</text>
        <dbReference type="Rhea" id="RHEA:62620"/>
        <dbReference type="Rhea" id="RHEA-COMP:10698"/>
        <dbReference type="Rhea" id="RHEA-COMP:10700"/>
        <dbReference type="ChEBI" id="CHEBI:15377"/>
        <dbReference type="ChEBI" id="CHEBI:29950"/>
        <dbReference type="ChEBI" id="CHEBI:30879"/>
        <dbReference type="ChEBI" id="CHEBI:35924"/>
        <dbReference type="ChEBI" id="CHEBI:50058"/>
        <dbReference type="EC" id="1.11.1.24"/>
    </reaction>
</comment>
<keyword evidence="15" id="KW-1185">Reference proteome</keyword>
<evidence type="ECO:0000256" key="8">
    <source>
        <dbReference type="ARBA" id="ARBA00023284"/>
    </source>
</evidence>
<reference evidence="15" key="1">
    <citation type="journal article" date="2019" name="Int. J. Syst. Evol. Microbiol.">
        <title>The Global Catalogue of Microorganisms (GCM) 10K type strain sequencing project: providing services to taxonomists for standard genome sequencing and annotation.</title>
        <authorList>
            <consortium name="The Broad Institute Genomics Platform"/>
            <consortium name="The Broad Institute Genome Sequencing Center for Infectious Disease"/>
            <person name="Wu L."/>
            <person name="Ma J."/>
        </authorList>
    </citation>
    <scope>NUCLEOTIDE SEQUENCE [LARGE SCALE GENOMIC DNA]</scope>
    <source>
        <strain evidence="15">CGMCC 1.12479</strain>
    </source>
</reference>
<dbReference type="PANTHER" id="PTHR42801">
    <property type="entry name" value="THIOREDOXIN-DEPENDENT PEROXIDE REDUCTASE"/>
    <property type="match status" value="1"/>
</dbReference>
<evidence type="ECO:0000256" key="10">
    <source>
        <dbReference type="ARBA" id="ARBA00038489"/>
    </source>
</evidence>
<comment type="caution">
    <text evidence="14">The sequence shown here is derived from an EMBL/GenBank/DDBJ whole genome shotgun (WGS) entry which is preliminary data.</text>
</comment>
<comment type="subunit">
    <text evidence="2">Monomer.</text>
</comment>
<evidence type="ECO:0000256" key="6">
    <source>
        <dbReference type="ARBA" id="ARBA00023002"/>
    </source>
</evidence>
<dbReference type="InterPro" id="IPR000866">
    <property type="entry name" value="AhpC/TSA"/>
</dbReference>
<dbReference type="RefSeq" id="WP_188440103.1">
    <property type="nucleotide sequence ID" value="NZ_BMFD01000002.1"/>
</dbReference>
<evidence type="ECO:0000256" key="11">
    <source>
        <dbReference type="ARBA" id="ARBA00042639"/>
    </source>
</evidence>
<evidence type="ECO:0000259" key="13">
    <source>
        <dbReference type="PROSITE" id="PS51352"/>
    </source>
</evidence>
<evidence type="ECO:0000313" key="15">
    <source>
        <dbReference type="Proteomes" id="UP000635885"/>
    </source>
</evidence>
<dbReference type="InterPro" id="IPR050924">
    <property type="entry name" value="Peroxiredoxin_BCP/PrxQ"/>
</dbReference>
<dbReference type="EC" id="1.11.1.24" evidence="3"/>
<evidence type="ECO:0000256" key="3">
    <source>
        <dbReference type="ARBA" id="ARBA00013017"/>
    </source>
</evidence>
<dbReference type="InterPro" id="IPR036249">
    <property type="entry name" value="Thioredoxin-like_sf"/>
</dbReference>
<dbReference type="CDD" id="cd03017">
    <property type="entry name" value="PRX_BCP"/>
    <property type="match status" value="1"/>
</dbReference>
<keyword evidence="5" id="KW-0049">Antioxidant</keyword>
<dbReference type="InterPro" id="IPR024706">
    <property type="entry name" value="Peroxiredoxin_AhpC-typ"/>
</dbReference>
<dbReference type="Gene3D" id="3.40.30.10">
    <property type="entry name" value="Glutaredoxin"/>
    <property type="match status" value="1"/>
</dbReference>
<evidence type="ECO:0000256" key="4">
    <source>
        <dbReference type="ARBA" id="ARBA00022559"/>
    </source>
</evidence>
<dbReference type="Pfam" id="PF00578">
    <property type="entry name" value="AhpC-TSA"/>
    <property type="match status" value="1"/>
</dbReference>
<gene>
    <name evidence="14" type="primary">bcp</name>
    <name evidence="14" type="ORF">GCM10010993_08810</name>
</gene>
<name>A0ABQ1LYC2_9BACT</name>
<dbReference type="InterPro" id="IPR013766">
    <property type="entry name" value="Thioredoxin_domain"/>
</dbReference>
<keyword evidence="7" id="KW-1015">Disulfide bond</keyword>
<dbReference type="PIRSF" id="PIRSF000239">
    <property type="entry name" value="AHPC"/>
    <property type="match status" value="1"/>
</dbReference>
<dbReference type="Proteomes" id="UP000635885">
    <property type="component" value="Unassembled WGS sequence"/>
</dbReference>
<feature type="domain" description="Thioredoxin" evidence="13">
    <location>
        <begin position="3"/>
        <end position="150"/>
    </location>
</feature>
<dbReference type="EMBL" id="BMFD01000002">
    <property type="protein sequence ID" value="GGC32056.1"/>
    <property type="molecule type" value="Genomic_DNA"/>
</dbReference>
<dbReference type="PROSITE" id="PS51352">
    <property type="entry name" value="THIOREDOXIN_2"/>
    <property type="match status" value="1"/>
</dbReference>
<dbReference type="SUPFAM" id="SSF52833">
    <property type="entry name" value="Thioredoxin-like"/>
    <property type="match status" value="1"/>
</dbReference>
<evidence type="ECO:0000256" key="12">
    <source>
        <dbReference type="ARBA" id="ARBA00049091"/>
    </source>
</evidence>
<evidence type="ECO:0000313" key="14">
    <source>
        <dbReference type="EMBL" id="GGC32056.1"/>
    </source>
</evidence>
<sequence length="150" mass="17160">MALKKGQKAPNFTLPSTSGEKFTLNKNASGKACIIYFYPKDYTKVCTAEACVFRDQFAAFRELDIPVYGISRDSIETHLKFQKEFNLPFDLLSDQKGDVCKAYDALIPLVRMPKRVTYLLDSYHLVQGVFSDMFESKKHVDEMLAILQKK</sequence>
<evidence type="ECO:0000256" key="1">
    <source>
        <dbReference type="ARBA" id="ARBA00003330"/>
    </source>
</evidence>
<organism evidence="14 15">
    <name type="scientific">Belliella aquatica</name>
    <dbReference type="NCBI Taxonomy" id="1323734"/>
    <lineage>
        <taxon>Bacteria</taxon>
        <taxon>Pseudomonadati</taxon>
        <taxon>Bacteroidota</taxon>
        <taxon>Cytophagia</taxon>
        <taxon>Cytophagales</taxon>
        <taxon>Cyclobacteriaceae</taxon>
        <taxon>Belliella</taxon>
    </lineage>
</organism>
<accession>A0ABQ1LYC2</accession>
<comment type="function">
    <text evidence="1">Thiol-specific peroxidase that catalyzes the reduction of hydrogen peroxide and organic hydroperoxides to water and alcohols, respectively. Plays a role in cell protection against oxidative stress by detoxifying peroxides and as sensor of hydrogen peroxide-mediated signaling events.</text>
</comment>
<evidence type="ECO:0000256" key="5">
    <source>
        <dbReference type="ARBA" id="ARBA00022862"/>
    </source>
</evidence>
<proteinExistence type="inferred from homology"/>
<evidence type="ECO:0000256" key="7">
    <source>
        <dbReference type="ARBA" id="ARBA00023157"/>
    </source>
</evidence>
<protein>
    <recommendedName>
        <fullName evidence="3">thioredoxin-dependent peroxiredoxin</fullName>
        <ecNumber evidence="3">1.11.1.24</ecNumber>
    </recommendedName>
    <alternativeName>
        <fullName evidence="9">Thioredoxin peroxidase</fullName>
    </alternativeName>
    <alternativeName>
        <fullName evidence="11">Thioredoxin-dependent peroxiredoxin Bcp</fullName>
    </alternativeName>
</protein>